<feature type="transmembrane region" description="Helical" evidence="25">
    <location>
        <begin position="135"/>
        <end position="152"/>
    </location>
</feature>
<keyword evidence="16" id="KW-0594">Phospholipid biosynthesis</keyword>
<feature type="transmembrane region" description="Helical" evidence="25">
    <location>
        <begin position="112"/>
        <end position="129"/>
    </location>
</feature>
<evidence type="ECO:0000256" key="3">
    <source>
        <dbReference type="ARBA" id="ARBA00005119"/>
    </source>
</evidence>
<evidence type="ECO:0000256" key="17">
    <source>
        <dbReference type="ARBA" id="ARBA00023264"/>
    </source>
</evidence>
<evidence type="ECO:0000256" key="2">
    <source>
        <dbReference type="ARBA" id="ARBA00004651"/>
    </source>
</evidence>
<dbReference type="Proteomes" id="UP000199135">
    <property type="component" value="Unassembled WGS sequence"/>
</dbReference>
<evidence type="ECO:0000256" key="11">
    <source>
        <dbReference type="ARBA" id="ARBA00022692"/>
    </source>
</evidence>
<evidence type="ECO:0000256" key="9">
    <source>
        <dbReference type="ARBA" id="ARBA00022516"/>
    </source>
</evidence>
<comment type="subcellular location">
    <subcellularLocation>
        <location evidence="2">Cell membrane</location>
        <topology evidence="2">Multi-pass membrane protein</topology>
    </subcellularLocation>
</comment>
<feature type="transmembrane region" description="Helical" evidence="25">
    <location>
        <begin position="257"/>
        <end position="275"/>
    </location>
</feature>
<feature type="transmembrane region" description="Helical" evidence="25">
    <location>
        <begin position="66"/>
        <end position="92"/>
    </location>
</feature>
<evidence type="ECO:0000256" key="10">
    <source>
        <dbReference type="ARBA" id="ARBA00022679"/>
    </source>
</evidence>
<feature type="transmembrane region" description="Helical" evidence="25">
    <location>
        <begin position="185"/>
        <end position="209"/>
    </location>
</feature>
<evidence type="ECO:0000256" key="23">
    <source>
        <dbReference type="ARBA" id="ARBA00033406"/>
    </source>
</evidence>
<evidence type="ECO:0000256" key="20">
    <source>
        <dbReference type="ARBA" id="ARBA00032253"/>
    </source>
</evidence>
<keyword evidence="13 25" id="KW-1133">Transmembrane helix</keyword>
<evidence type="ECO:0000256" key="1">
    <source>
        <dbReference type="ARBA" id="ARBA00001698"/>
    </source>
</evidence>
<accession>A0A1H6J5K3</accession>
<keyword evidence="11 25" id="KW-0812">Transmembrane</keyword>
<evidence type="ECO:0000256" key="18">
    <source>
        <dbReference type="ARBA" id="ARBA00029893"/>
    </source>
</evidence>
<dbReference type="GO" id="GO:0016779">
    <property type="term" value="F:nucleotidyltransferase activity"/>
    <property type="evidence" value="ECO:0007669"/>
    <property type="project" value="UniProtKB-KW"/>
</dbReference>
<evidence type="ECO:0000256" key="5">
    <source>
        <dbReference type="ARBA" id="ARBA00010185"/>
    </source>
</evidence>
<proteinExistence type="inferred from homology"/>
<evidence type="ECO:0000256" key="6">
    <source>
        <dbReference type="ARBA" id="ARBA00012487"/>
    </source>
</evidence>
<reference evidence="26 27" key="1">
    <citation type="submission" date="2016-10" db="EMBL/GenBank/DDBJ databases">
        <authorList>
            <person name="Varghese N."/>
            <person name="Submissions S."/>
        </authorList>
    </citation>
    <scope>NUCLEOTIDE SEQUENCE [LARGE SCALE GENOMIC DNA]</scope>
    <source>
        <strain evidence="26 27">WCP15</strain>
    </source>
</reference>
<evidence type="ECO:0000256" key="12">
    <source>
        <dbReference type="ARBA" id="ARBA00022695"/>
    </source>
</evidence>
<protein>
    <recommendedName>
        <fullName evidence="7">Phosphatidate cytidylyltransferase</fullName>
        <ecNumber evidence="6">2.7.7.41</ecNumber>
    </recommendedName>
    <alternativeName>
        <fullName evidence="20">CDP-DAG synthase</fullName>
    </alternativeName>
    <alternativeName>
        <fullName evidence="22">CDP-DG synthase</fullName>
    </alternativeName>
    <alternativeName>
        <fullName evidence="18">CDP-diacylglycerol synthase</fullName>
    </alternativeName>
    <alternativeName>
        <fullName evidence="21">CDP-diglyceride pyrophosphorylase</fullName>
    </alternativeName>
    <alternativeName>
        <fullName evidence="23">CDP-diglyceride synthase</fullName>
    </alternativeName>
    <alternativeName>
        <fullName evidence="19">CTP:phosphatidate cytidylyltransferase</fullName>
    </alternativeName>
</protein>
<evidence type="ECO:0000256" key="25">
    <source>
        <dbReference type="SAM" id="Phobius"/>
    </source>
</evidence>
<comment type="caution">
    <text evidence="26">The sequence shown here is derived from an EMBL/GenBank/DDBJ whole genome shotgun (WGS) entry which is preliminary data.</text>
</comment>
<keyword evidence="15 25" id="KW-0472">Membrane</keyword>
<keyword evidence="8" id="KW-1003">Cell membrane</keyword>
<dbReference type="RefSeq" id="WP_234970641.1">
    <property type="nucleotide sequence ID" value="NZ_FNWT01000006.1"/>
</dbReference>
<keyword evidence="14" id="KW-0443">Lipid metabolism</keyword>
<evidence type="ECO:0000256" key="16">
    <source>
        <dbReference type="ARBA" id="ARBA00023209"/>
    </source>
</evidence>
<sequence length="322" mass="34328">MSEDRPMSGKEPKVAEKRIPAGLKRGMANLGTKNDSKAERSTPESPRGQGARGWTEKLLTRTTSGAVYTIVILACLFAGVMPTCAIVTAMAWLCCSEFFRMVRMSGRMPNDILGLAAAIAFPVAAVMPFAGAMRLVLVLLLICCAIWYVATPRSNIADVALTAFAPIYTSLLFSCIVLIRRSDPTWIGGLLTLASMGCIWVSDATAYFVGTKFGRHKLAPKISPNKSVEGFWGGLVGCVAVWVLVWALGLWNISLPLAVLIGACSGVISVVGDLFESRIKRGVGVKDSGDIMPGHGGLLDRSDSMLFGGMVIYVILHLGGVI</sequence>
<evidence type="ECO:0000256" key="15">
    <source>
        <dbReference type="ARBA" id="ARBA00023136"/>
    </source>
</evidence>
<feature type="transmembrane region" description="Helical" evidence="25">
    <location>
        <begin position="230"/>
        <end position="251"/>
    </location>
</feature>
<keyword evidence="9" id="KW-0444">Lipid biosynthesis</keyword>
<dbReference type="PANTHER" id="PTHR46382:SF1">
    <property type="entry name" value="PHOSPHATIDATE CYTIDYLYLTRANSFERASE"/>
    <property type="match status" value="1"/>
</dbReference>
<keyword evidence="17" id="KW-1208">Phospholipid metabolism</keyword>
<evidence type="ECO:0000256" key="21">
    <source>
        <dbReference type="ARBA" id="ARBA00032396"/>
    </source>
</evidence>
<evidence type="ECO:0000256" key="13">
    <source>
        <dbReference type="ARBA" id="ARBA00022989"/>
    </source>
</evidence>
<feature type="transmembrane region" description="Helical" evidence="25">
    <location>
        <begin position="159"/>
        <end position="179"/>
    </location>
</feature>
<evidence type="ECO:0000256" key="22">
    <source>
        <dbReference type="ARBA" id="ARBA00032743"/>
    </source>
</evidence>
<evidence type="ECO:0000256" key="8">
    <source>
        <dbReference type="ARBA" id="ARBA00022475"/>
    </source>
</evidence>
<evidence type="ECO:0000313" key="27">
    <source>
        <dbReference type="Proteomes" id="UP000199135"/>
    </source>
</evidence>
<comment type="similarity">
    <text evidence="5">Belongs to the CDS family.</text>
</comment>
<evidence type="ECO:0000256" key="4">
    <source>
        <dbReference type="ARBA" id="ARBA00005189"/>
    </source>
</evidence>
<comment type="pathway">
    <text evidence="4">Lipid metabolism.</text>
</comment>
<keyword evidence="12 26" id="KW-0548">Nucleotidyltransferase</keyword>
<feature type="region of interest" description="Disordered" evidence="24">
    <location>
        <begin position="1"/>
        <end position="54"/>
    </location>
</feature>
<evidence type="ECO:0000313" key="26">
    <source>
        <dbReference type="EMBL" id="SEH57366.1"/>
    </source>
</evidence>
<evidence type="ECO:0000256" key="7">
    <source>
        <dbReference type="ARBA" id="ARBA00019373"/>
    </source>
</evidence>
<evidence type="ECO:0000256" key="24">
    <source>
        <dbReference type="SAM" id="MobiDB-lite"/>
    </source>
</evidence>
<dbReference type="PANTHER" id="PTHR46382">
    <property type="entry name" value="PHOSPHATIDATE CYTIDYLYLTRANSFERASE"/>
    <property type="match status" value="1"/>
</dbReference>
<evidence type="ECO:0000256" key="19">
    <source>
        <dbReference type="ARBA" id="ARBA00031825"/>
    </source>
</evidence>
<dbReference type="EC" id="2.7.7.41" evidence="6"/>
<dbReference type="EMBL" id="FNWT01000006">
    <property type="protein sequence ID" value="SEH57366.1"/>
    <property type="molecule type" value="Genomic_DNA"/>
</dbReference>
<keyword evidence="10" id="KW-0808">Transferase</keyword>
<feature type="compositionally biased region" description="Basic and acidic residues" evidence="24">
    <location>
        <begin position="1"/>
        <end position="19"/>
    </location>
</feature>
<evidence type="ECO:0000256" key="14">
    <source>
        <dbReference type="ARBA" id="ARBA00023098"/>
    </source>
</evidence>
<comment type="catalytic activity">
    <reaction evidence="1">
        <text>a 1,2-diacyl-sn-glycero-3-phosphate + CTP + H(+) = a CDP-1,2-diacyl-sn-glycerol + diphosphate</text>
        <dbReference type="Rhea" id="RHEA:16229"/>
        <dbReference type="ChEBI" id="CHEBI:15378"/>
        <dbReference type="ChEBI" id="CHEBI:33019"/>
        <dbReference type="ChEBI" id="CHEBI:37563"/>
        <dbReference type="ChEBI" id="CHEBI:58332"/>
        <dbReference type="ChEBI" id="CHEBI:58608"/>
        <dbReference type="EC" id="2.7.7.41"/>
    </reaction>
</comment>
<name>A0A1H6J5K3_9ACTN</name>
<gene>
    <name evidence="26" type="ORF">SAMN05216447_10610</name>
</gene>
<organism evidence="26 27">
    <name type="scientific">Parafannyhessea umbonata</name>
    <dbReference type="NCBI Taxonomy" id="604330"/>
    <lineage>
        <taxon>Bacteria</taxon>
        <taxon>Bacillati</taxon>
        <taxon>Actinomycetota</taxon>
        <taxon>Coriobacteriia</taxon>
        <taxon>Coriobacteriales</taxon>
        <taxon>Atopobiaceae</taxon>
        <taxon>Parafannyhessea</taxon>
    </lineage>
</organism>
<dbReference type="Pfam" id="PF01148">
    <property type="entry name" value="CTP_transf_1"/>
    <property type="match status" value="1"/>
</dbReference>
<comment type="pathway">
    <text evidence="3">Phospholipid metabolism; CDP-diacylglycerol biosynthesis; CDP-diacylglycerol from sn-glycerol 3-phosphate: step 3/3.</text>
</comment>
<keyword evidence="27" id="KW-1185">Reference proteome</keyword>